<evidence type="ECO:0000313" key="10">
    <source>
        <dbReference type="Proteomes" id="UP000184080"/>
    </source>
</evidence>
<comment type="similarity">
    <text evidence="1 6">Belongs to the sigma-70 factor family. ECF subfamily.</text>
</comment>
<feature type="domain" description="RNA polymerase sigma factor 70 region 4 type 2" evidence="8">
    <location>
        <begin position="107"/>
        <end position="157"/>
    </location>
</feature>
<dbReference type="Pfam" id="PF04542">
    <property type="entry name" value="Sigma70_r2"/>
    <property type="match status" value="1"/>
</dbReference>
<evidence type="ECO:0000256" key="4">
    <source>
        <dbReference type="ARBA" id="ARBA00023125"/>
    </source>
</evidence>
<evidence type="ECO:0000256" key="1">
    <source>
        <dbReference type="ARBA" id="ARBA00010641"/>
    </source>
</evidence>
<dbReference type="GO" id="GO:0016987">
    <property type="term" value="F:sigma factor activity"/>
    <property type="evidence" value="ECO:0007669"/>
    <property type="project" value="UniProtKB-KW"/>
</dbReference>
<dbReference type="GO" id="GO:0006352">
    <property type="term" value="P:DNA-templated transcription initiation"/>
    <property type="evidence" value="ECO:0007669"/>
    <property type="project" value="InterPro"/>
</dbReference>
<dbReference type="Gene3D" id="1.10.1740.10">
    <property type="match status" value="1"/>
</dbReference>
<evidence type="ECO:0000259" key="7">
    <source>
        <dbReference type="Pfam" id="PF04542"/>
    </source>
</evidence>
<dbReference type="InterPro" id="IPR013249">
    <property type="entry name" value="RNA_pol_sigma70_r4_t2"/>
</dbReference>
<dbReference type="Gene3D" id="1.10.10.10">
    <property type="entry name" value="Winged helix-like DNA-binding domain superfamily/Winged helix DNA-binding domain"/>
    <property type="match status" value="1"/>
</dbReference>
<evidence type="ECO:0000256" key="3">
    <source>
        <dbReference type="ARBA" id="ARBA00023082"/>
    </source>
</evidence>
<proteinExistence type="inferred from homology"/>
<dbReference type="STRING" id="1121298.SAMN05444401_3695"/>
<gene>
    <name evidence="9" type="ORF">SAMN05444401_3695</name>
</gene>
<reference evidence="9 10" key="1">
    <citation type="submission" date="2016-11" db="EMBL/GenBank/DDBJ databases">
        <authorList>
            <person name="Jaros S."/>
            <person name="Januszkiewicz K."/>
            <person name="Wedrychowicz H."/>
        </authorList>
    </citation>
    <scope>NUCLEOTIDE SEQUENCE [LARGE SCALE GENOMIC DNA]</scope>
    <source>
        <strain evidence="9 10">DSM 21864</strain>
    </source>
</reference>
<keyword evidence="10" id="KW-1185">Reference proteome</keyword>
<evidence type="ECO:0000256" key="2">
    <source>
        <dbReference type="ARBA" id="ARBA00023015"/>
    </source>
</evidence>
<dbReference type="InterPro" id="IPR014284">
    <property type="entry name" value="RNA_pol_sigma-70_dom"/>
</dbReference>
<keyword evidence="4 6" id="KW-0238">DNA-binding</keyword>
<dbReference type="EMBL" id="FQZO01000007">
    <property type="protein sequence ID" value="SHJ72108.1"/>
    <property type="molecule type" value="Genomic_DNA"/>
</dbReference>
<dbReference type="AlphaFoldDB" id="A0A1M6LLP3"/>
<dbReference type="PANTHER" id="PTHR43133">
    <property type="entry name" value="RNA POLYMERASE ECF-TYPE SIGMA FACTO"/>
    <property type="match status" value="1"/>
</dbReference>
<dbReference type="SUPFAM" id="SSF88659">
    <property type="entry name" value="Sigma3 and sigma4 domains of RNA polymerase sigma factors"/>
    <property type="match status" value="1"/>
</dbReference>
<evidence type="ECO:0000259" key="8">
    <source>
        <dbReference type="Pfam" id="PF08281"/>
    </source>
</evidence>
<evidence type="ECO:0000256" key="5">
    <source>
        <dbReference type="ARBA" id="ARBA00023163"/>
    </source>
</evidence>
<protein>
    <recommendedName>
        <fullName evidence="6">RNA polymerase sigma factor</fullName>
    </recommendedName>
</protein>
<organism evidence="9 10">
    <name type="scientific">Clostridium amylolyticum</name>
    <dbReference type="NCBI Taxonomy" id="1121298"/>
    <lineage>
        <taxon>Bacteria</taxon>
        <taxon>Bacillati</taxon>
        <taxon>Bacillota</taxon>
        <taxon>Clostridia</taxon>
        <taxon>Eubacteriales</taxon>
        <taxon>Clostridiaceae</taxon>
        <taxon>Clostridium</taxon>
    </lineage>
</organism>
<dbReference type="InterPro" id="IPR000838">
    <property type="entry name" value="RNA_pol_sigma70_ECF_CS"/>
</dbReference>
<dbReference type="CDD" id="cd06171">
    <property type="entry name" value="Sigma70_r4"/>
    <property type="match status" value="1"/>
</dbReference>
<evidence type="ECO:0000256" key="6">
    <source>
        <dbReference type="RuleBase" id="RU000716"/>
    </source>
</evidence>
<dbReference type="PROSITE" id="PS01063">
    <property type="entry name" value="SIGMA70_ECF"/>
    <property type="match status" value="1"/>
</dbReference>
<dbReference type="Proteomes" id="UP000184080">
    <property type="component" value="Unassembled WGS sequence"/>
</dbReference>
<dbReference type="InterPro" id="IPR036388">
    <property type="entry name" value="WH-like_DNA-bd_sf"/>
</dbReference>
<dbReference type="PANTHER" id="PTHR43133:SF52">
    <property type="entry name" value="ECF RNA POLYMERASE SIGMA FACTOR SIGL"/>
    <property type="match status" value="1"/>
</dbReference>
<name>A0A1M6LLP3_9CLOT</name>
<dbReference type="GO" id="GO:0003677">
    <property type="term" value="F:DNA binding"/>
    <property type="evidence" value="ECO:0007669"/>
    <property type="project" value="UniProtKB-KW"/>
</dbReference>
<dbReference type="InterPro" id="IPR013324">
    <property type="entry name" value="RNA_pol_sigma_r3/r4-like"/>
</dbReference>
<dbReference type="SUPFAM" id="SSF88946">
    <property type="entry name" value="Sigma2 domain of RNA polymerase sigma factors"/>
    <property type="match status" value="1"/>
</dbReference>
<keyword evidence="3 6" id="KW-0731">Sigma factor</keyword>
<dbReference type="NCBIfam" id="TIGR02937">
    <property type="entry name" value="sigma70-ECF"/>
    <property type="match status" value="1"/>
</dbReference>
<feature type="domain" description="RNA polymerase sigma-70 region 2" evidence="7">
    <location>
        <begin position="10"/>
        <end position="75"/>
    </location>
</feature>
<dbReference type="Pfam" id="PF08281">
    <property type="entry name" value="Sigma70_r4_2"/>
    <property type="match status" value="1"/>
</dbReference>
<sequence>MDNEILLKLYKSQGKIIFGYLIKCGCSKEEAEDIVQDSFVKAIEYMDGISSEKLSSWLFTVALNNFRNSKKRENRIRQVNIDENHFLENLSNDVDILEFMLSKENSKEIRSCLESLKDEYRTLLIFKYDMELSYKEISRLIGISEDTIKTYLYRARNEFKRNWRDIYE</sequence>
<accession>A0A1M6LLP3</accession>
<dbReference type="InterPro" id="IPR007627">
    <property type="entry name" value="RNA_pol_sigma70_r2"/>
</dbReference>
<dbReference type="OrthoDB" id="9784984at2"/>
<keyword evidence="5 6" id="KW-0804">Transcription</keyword>
<dbReference type="RefSeq" id="WP_073010199.1">
    <property type="nucleotide sequence ID" value="NZ_FQZO01000007.1"/>
</dbReference>
<dbReference type="InterPro" id="IPR039425">
    <property type="entry name" value="RNA_pol_sigma-70-like"/>
</dbReference>
<evidence type="ECO:0000313" key="9">
    <source>
        <dbReference type="EMBL" id="SHJ72108.1"/>
    </source>
</evidence>
<dbReference type="GO" id="GO:0006950">
    <property type="term" value="P:response to stress"/>
    <property type="evidence" value="ECO:0007669"/>
    <property type="project" value="UniProtKB-ARBA"/>
</dbReference>
<keyword evidence="2 6" id="KW-0805">Transcription regulation</keyword>
<dbReference type="InterPro" id="IPR013325">
    <property type="entry name" value="RNA_pol_sigma_r2"/>
</dbReference>